<protein>
    <submittedName>
        <fullName evidence="1">Uncharacterized protein</fullName>
    </submittedName>
</protein>
<keyword evidence="2" id="KW-1185">Reference proteome</keyword>
<proteinExistence type="predicted"/>
<evidence type="ECO:0000313" key="1">
    <source>
        <dbReference type="EMBL" id="KAI3769488.1"/>
    </source>
</evidence>
<reference evidence="2" key="1">
    <citation type="journal article" date="2022" name="Mol. Ecol. Resour.">
        <title>The genomes of chicory, endive, great burdock and yacon provide insights into Asteraceae palaeo-polyploidization history and plant inulin production.</title>
        <authorList>
            <person name="Fan W."/>
            <person name="Wang S."/>
            <person name="Wang H."/>
            <person name="Wang A."/>
            <person name="Jiang F."/>
            <person name="Liu H."/>
            <person name="Zhao H."/>
            <person name="Xu D."/>
            <person name="Zhang Y."/>
        </authorList>
    </citation>
    <scope>NUCLEOTIDE SEQUENCE [LARGE SCALE GENOMIC DNA]</scope>
    <source>
        <strain evidence="2">cv. Niubang</strain>
    </source>
</reference>
<comment type="caution">
    <text evidence="1">The sequence shown here is derived from an EMBL/GenBank/DDBJ whole genome shotgun (WGS) entry which is preliminary data.</text>
</comment>
<gene>
    <name evidence="1" type="ORF">L6452_00593</name>
</gene>
<accession>A0ACB9FFA5</accession>
<dbReference type="EMBL" id="CM042047">
    <property type="protein sequence ID" value="KAI3769488.1"/>
    <property type="molecule type" value="Genomic_DNA"/>
</dbReference>
<reference evidence="1 2" key="2">
    <citation type="journal article" date="2022" name="Mol. Ecol. Resour.">
        <title>The genomes of chicory, endive, great burdock and yacon provide insights into Asteraceae paleo-polyploidization history and plant inulin production.</title>
        <authorList>
            <person name="Fan W."/>
            <person name="Wang S."/>
            <person name="Wang H."/>
            <person name="Wang A."/>
            <person name="Jiang F."/>
            <person name="Liu H."/>
            <person name="Zhao H."/>
            <person name="Xu D."/>
            <person name="Zhang Y."/>
        </authorList>
    </citation>
    <scope>NUCLEOTIDE SEQUENCE [LARGE SCALE GENOMIC DNA]</scope>
    <source>
        <strain evidence="2">cv. Niubang</strain>
    </source>
</reference>
<evidence type="ECO:0000313" key="2">
    <source>
        <dbReference type="Proteomes" id="UP001055879"/>
    </source>
</evidence>
<name>A0ACB9FFA5_ARCLA</name>
<sequence length="216" mass="24220">MTHITSMLIVTCTESLLSHDEECFALYLFKQSIPHVYFETHGVRKFDSWKITTNASDNGSSNCCLWDGVVCSSDEEIPDEISQLRHLSSLDLSGNPLKLQSPSLEKFVQNLTGLEELDLSGVDISSSVPHFMANFSSLRSIVLYNCSLQNEFPWAILQLPKLKFLDVASNPNLNGSFPEFRNSLLEHLDLLDTSFFGIVPESIGKLHRLTFLCLTS</sequence>
<dbReference type="Proteomes" id="UP001055879">
    <property type="component" value="Linkage Group LG01"/>
</dbReference>
<organism evidence="1 2">
    <name type="scientific">Arctium lappa</name>
    <name type="common">Greater burdock</name>
    <name type="synonym">Lappa major</name>
    <dbReference type="NCBI Taxonomy" id="4217"/>
    <lineage>
        <taxon>Eukaryota</taxon>
        <taxon>Viridiplantae</taxon>
        <taxon>Streptophyta</taxon>
        <taxon>Embryophyta</taxon>
        <taxon>Tracheophyta</taxon>
        <taxon>Spermatophyta</taxon>
        <taxon>Magnoliopsida</taxon>
        <taxon>eudicotyledons</taxon>
        <taxon>Gunneridae</taxon>
        <taxon>Pentapetalae</taxon>
        <taxon>asterids</taxon>
        <taxon>campanulids</taxon>
        <taxon>Asterales</taxon>
        <taxon>Asteraceae</taxon>
        <taxon>Carduoideae</taxon>
        <taxon>Cardueae</taxon>
        <taxon>Arctiinae</taxon>
        <taxon>Arctium</taxon>
    </lineage>
</organism>